<dbReference type="HOGENOM" id="CLU_2668176_0_0_6"/>
<reference evidence="1 2" key="1">
    <citation type="journal article" date="2012" name="J. Bacteriol.">
        <title>Complete Genome Sequence of Providencia stuartii Clinical Isolate MRSN 2154.</title>
        <authorList>
            <person name="Clifford R.J."/>
            <person name="Hang J."/>
            <person name="Riley M.C."/>
            <person name="Onmus-Leone F."/>
            <person name="Kuschner R.A."/>
            <person name="Lesho E.P."/>
            <person name="Waterman P.E."/>
        </authorList>
    </citation>
    <scope>NUCLEOTIDE SEQUENCE [LARGE SCALE GENOMIC DNA]</scope>
    <source>
        <strain evidence="1 2">MRSN 2154</strain>
    </source>
</reference>
<dbReference type="KEGG" id="psi:S70_08450"/>
<protein>
    <submittedName>
        <fullName evidence="1">Uncharacterized protein</fullName>
    </submittedName>
</protein>
<name>A0A140NKY7_PROSM</name>
<evidence type="ECO:0000313" key="2">
    <source>
        <dbReference type="Proteomes" id="UP000005012"/>
    </source>
</evidence>
<sequence length="75" mass="8539">MSNSNKIENGYSSVHPEIMRITKRIIARSKKQESITYTKLSKHVVQPFIVQNLLVVTSLMDLQPANLKIKRSSKA</sequence>
<dbReference type="Proteomes" id="UP000005012">
    <property type="component" value="Chromosome"/>
</dbReference>
<gene>
    <name evidence="1" type="ordered locus">S70_08450</name>
</gene>
<evidence type="ECO:0000313" key="1">
    <source>
        <dbReference type="EMBL" id="AFH93553.1"/>
    </source>
</evidence>
<dbReference type="AlphaFoldDB" id="A0A140NKY7"/>
<proteinExistence type="predicted"/>
<accession>A0A140NKY7</accession>
<reference evidence="2" key="2">
    <citation type="submission" date="2012-04" db="EMBL/GenBank/DDBJ databases">
        <title>Complete genome sequence of Providencia stuartii clinical isolate MRSN 2154.</title>
        <authorList>
            <person name="Clifford R.J."/>
            <person name="Hang J."/>
            <person name="Riley M.C."/>
            <person name="Onmus-Leone F."/>
            <person name="Kuschner R.A."/>
            <person name="Lesho E.P."/>
            <person name="Waterman P.E."/>
        </authorList>
    </citation>
    <scope>NUCLEOTIDE SEQUENCE [LARGE SCALE GENOMIC DNA]</scope>
    <source>
        <strain evidence="2">MRSN 2154</strain>
    </source>
</reference>
<organism evidence="1 2">
    <name type="scientific">Providencia stuartii (strain MRSN 2154)</name>
    <dbReference type="NCBI Taxonomy" id="1157951"/>
    <lineage>
        <taxon>Bacteria</taxon>
        <taxon>Pseudomonadati</taxon>
        <taxon>Pseudomonadota</taxon>
        <taxon>Gammaproteobacteria</taxon>
        <taxon>Enterobacterales</taxon>
        <taxon>Morganellaceae</taxon>
        <taxon>Providencia</taxon>
    </lineage>
</organism>
<dbReference type="EMBL" id="CP003488">
    <property type="protein sequence ID" value="AFH93553.1"/>
    <property type="molecule type" value="Genomic_DNA"/>
</dbReference>